<feature type="transmembrane region" description="Helical" evidence="8">
    <location>
        <begin position="99"/>
        <end position="123"/>
    </location>
</feature>
<dbReference type="AlphaFoldDB" id="A0A1G8WYA8"/>
<evidence type="ECO:0000256" key="7">
    <source>
        <dbReference type="ARBA" id="ARBA00023136"/>
    </source>
</evidence>
<keyword evidence="11" id="KW-1185">Reference proteome</keyword>
<organism evidence="10 11">
    <name type="scientific">Sediminibacillus albus</name>
    <dbReference type="NCBI Taxonomy" id="407036"/>
    <lineage>
        <taxon>Bacteria</taxon>
        <taxon>Bacillati</taxon>
        <taxon>Bacillota</taxon>
        <taxon>Bacilli</taxon>
        <taxon>Bacillales</taxon>
        <taxon>Bacillaceae</taxon>
        <taxon>Sediminibacillus</taxon>
    </lineage>
</organism>
<evidence type="ECO:0000313" key="10">
    <source>
        <dbReference type="EMBL" id="SDJ83056.1"/>
    </source>
</evidence>
<keyword evidence="3" id="KW-0813">Transport</keyword>
<dbReference type="EMBL" id="FNFL01000001">
    <property type="protein sequence ID" value="SDJ83056.1"/>
    <property type="molecule type" value="Genomic_DNA"/>
</dbReference>
<keyword evidence="4" id="KW-1003">Cell membrane</keyword>
<feature type="domain" description="ABC transmembrane type-2" evidence="9">
    <location>
        <begin position="17"/>
        <end position="241"/>
    </location>
</feature>
<feature type="transmembrane region" description="Helical" evidence="8">
    <location>
        <begin position="216"/>
        <end position="238"/>
    </location>
</feature>
<dbReference type="InterPro" id="IPR051449">
    <property type="entry name" value="ABC-2_transporter_component"/>
</dbReference>
<dbReference type="PROSITE" id="PS51012">
    <property type="entry name" value="ABC_TM2"/>
    <property type="match status" value="1"/>
</dbReference>
<reference evidence="10 11" key="1">
    <citation type="submission" date="2016-10" db="EMBL/GenBank/DDBJ databases">
        <authorList>
            <person name="de Groot N.N."/>
        </authorList>
    </citation>
    <scope>NUCLEOTIDE SEQUENCE [LARGE SCALE GENOMIC DNA]</scope>
    <source>
        <strain evidence="10 11">CGMCC 1.6502</strain>
    </source>
</reference>
<sequence length="247" mass="27671">MWAIAQVEFKKKIQDKGLWFWTFILPVIFIVGFVAIFSGQEGVEYTEIVTQIIPGYTVMFTFFIMISIVIAFVKDRENGMVARVASTPLPIKHFFMGKWIPFMILVLLQIAVLLLFGVLVYDLPLGDPAALIIISLMQAFIATSWGMAMAVLVKTENMGIALTQVIAMGGALLGGLWMPVEIMPDLLQKISRFVPQYWGLEGYKEIILNDGTIIDIWQHTLILFACGAAGILIALLGYKRYLKQSRS</sequence>
<evidence type="ECO:0000256" key="3">
    <source>
        <dbReference type="ARBA" id="ARBA00022448"/>
    </source>
</evidence>
<evidence type="ECO:0000313" key="11">
    <source>
        <dbReference type="Proteomes" id="UP000198694"/>
    </source>
</evidence>
<evidence type="ECO:0000256" key="8">
    <source>
        <dbReference type="SAM" id="Phobius"/>
    </source>
</evidence>
<feature type="transmembrane region" description="Helical" evidence="8">
    <location>
        <begin position="129"/>
        <end position="153"/>
    </location>
</feature>
<feature type="transmembrane region" description="Helical" evidence="8">
    <location>
        <begin position="52"/>
        <end position="73"/>
    </location>
</feature>
<evidence type="ECO:0000256" key="6">
    <source>
        <dbReference type="ARBA" id="ARBA00022989"/>
    </source>
</evidence>
<protein>
    <submittedName>
        <fullName evidence="10">ABC-2 type transport system permease protein</fullName>
    </submittedName>
</protein>
<dbReference type="PANTHER" id="PTHR30294">
    <property type="entry name" value="MEMBRANE COMPONENT OF ABC TRANSPORTER YHHJ-RELATED"/>
    <property type="match status" value="1"/>
</dbReference>
<dbReference type="PANTHER" id="PTHR30294:SF38">
    <property type="entry name" value="TRANSPORT PERMEASE PROTEIN"/>
    <property type="match status" value="1"/>
</dbReference>
<evidence type="ECO:0000259" key="9">
    <source>
        <dbReference type="PROSITE" id="PS51012"/>
    </source>
</evidence>
<dbReference type="PIRSF" id="PIRSF006648">
    <property type="entry name" value="DrrB"/>
    <property type="match status" value="1"/>
</dbReference>
<evidence type="ECO:0000256" key="4">
    <source>
        <dbReference type="ARBA" id="ARBA00022475"/>
    </source>
</evidence>
<comment type="subcellular location">
    <subcellularLocation>
        <location evidence="1">Cell membrane</location>
        <topology evidence="1">Multi-pass membrane protein</topology>
    </subcellularLocation>
</comment>
<feature type="transmembrane region" description="Helical" evidence="8">
    <location>
        <begin position="160"/>
        <end position="180"/>
    </location>
</feature>
<keyword evidence="7 8" id="KW-0472">Membrane</keyword>
<dbReference type="STRING" id="407036.SAMN05216243_1051"/>
<dbReference type="InterPro" id="IPR000412">
    <property type="entry name" value="ABC_2_transport"/>
</dbReference>
<name>A0A1G8WYA8_9BACI</name>
<evidence type="ECO:0000256" key="2">
    <source>
        <dbReference type="ARBA" id="ARBA00007783"/>
    </source>
</evidence>
<evidence type="ECO:0000256" key="5">
    <source>
        <dbReference type="ARBA" id="ARBA00022692"/>
    </source>
</evidence>
<dbReference type="Proteomes" id="UP000198694">
    <property type="component" value="Unassembled WGS sequence"/>
</dbReference>
<keyword evidence="5 8" id="KW-0812">Transmembrane</keyword>
<dbReference type="InterPro" id="IPR013525">
    <property type="entry name" value="ABC2_TM"/>
</dbReference>
<keyword evidence="6 8" id="KW-1133">Transmembrane helix</keyword>
<evidence type="ECO:0000256" key="1">
    <source>
        <dbReference type="ARBA" id="ARBA00004651"/>
    </source>
</evidence>
<dbReference type="RefSeq" id="WP_093211689.1">
    <property type="nucleotide sequence ID" value="NZ_FNFL01000001.1"/>
</dbReference>
<dbReference type="GO" id="GO:0140359">
    <property type="term" value="F:ABC-type transporter activity"/>
    <property type="evidence" value="ECO:0007669"/>
    <property type="project" value="InterPro"/>
</dbReference>
<dbReference type="InterPro" id="IPR047817">
    <property type="entry name" value="ABC2_TM_bact-type"/>
</dbReference>
<comment type="similarity">
    <text evidence="2">Belongs to the ABC-2 integral membrane protein family.</text>
</comment>
<dbReference type="GO" id="GO:0043190">
    <property type="term" value="C:ATP-binding cassette (ABC) transporter complex"/>
    <property type="evidence" value="ECO:0007669"/>
    <property type="project" value="InterPro"/>
</dbReference>
<feature type="transmembrane region" description="Helical" evidence="8">
    <location>
        <begin position="18"/>
        <end position="40"/>
    </location>
</feature>
<accession>A0A1G8WYA8</accession>
<gene>
    <name evidence="10" type="ORF">SAMN05216243_1051</name>
</gene>
<dbReference type="Pfam" id="PF12698">
    <property type="entry name" value="ABC2_membrane_3"/>
    <property type="match status" value="1"/>
</dbReference>
<dbReference type="OrthoDB" id="266913at2"/>
<proteinExistence type="inferred from homology"/>